<dbReference type="PANTHER" id="PTHR35528:SF3">
    <property type="entry name" value="BLL1675 PROTEIN"/>
    <property type="match status" value="1"/>
</dbReference>
<dbReference type="Proteomes" id="UP001273589">
    <property type="component" value="Unassembled WGS sequence"/>
</dbReference>
<keyword evidence="3" id="KW-0233">DNA recombination</keyword>
<name>A0AAJ2ULC7_9ACTN</name>
<dbReference type="InterPro" id="IPR052183">
    <property type="entry name" value="IS_Transposase"/>
</dbReference>
<dbReference type="PANTHER" id="PTHR35528">
    <property type="entry name" value="BLL1675 PROTEIN"/>
    <property type="match status" value="1"/>
</dbReference>
<dbReference type="GO" id="GO:0006310">
    <property type="term" value="P:DNA recombination"/>
    <property type="evidence" value="ECO:0007669"/>
    <property type="project" value="UniProtKB-KW"/>
</dbReference>
<dbReference type="RefSeq" id="WP_319691433.1">
    <property type="nucleotide sequence ID" value="NZ_JARAWN010000058.1"/>
</dbReference>
<dbReference type="Pfam" id="PF13610">
    <property type="entry name" value="DDE_Tnp_IS240"/>
    <property type="match status" value="1"/>
</dbReference>
<evidence type="ECO:0000256" key="2">
    <source>
        <dbReference type="ARBA" id="ARBA00023125"/>
    </source>
</evidence>
<evidence type="ECO:0000256" key="4">
    <source>
        <dbReference type="SAM" id="MobiDB-lite"/>
    </source>
</evidence>
<feature type="domain" description="DDE" evidence="5">
    <location>
        <begin position="89"/>
        <end position="217"/>
    </location>
</feature>
<dbReference type="InterPro" id="IPR012337">
    <property type="entry name" value="RNaseH-like_sf"/>
</dbReference>
<keyword evidence="1" id="KW-0815">Transposition</keyword>
<dbReference type="GO" id="GO:0003677">
    <property type="term" value="F:DNA binding"/>
    <property type="evidence" value="ECO:0007669"/>
    <property type="project" value="UniProtKB-KW"/>
</dbReference>
<feature type="region of interest" description="Disordered" evidence="4">
    <location>
        <begin position="166"/>
        <end position="189"/>
    </location>
</feature>
<gene>
    <name evidence="6" type="ORF">PV367_12795</name>
</gene>
<evidence type="ECO:0000259" key="5">
    <source>
        <dbReference type="Pfam" id="PF13610"/>
    </source>
</evidence>
<organism evidence="6 7">
    <name type="scientific">Streptomyces europaeiscabiei</name>
    <dbReference type="NCBI Taxonomy" id="146819"/>
    <lineage>
        <taxon>Bacteria</taxon>
        <taxon>Bacillati</taxon>
        <taxon>Actinomycetota</taxon>
        <taxon>Actinomycetes</taxon>
        <taxon>Kitasatosporales</taxon>
        <taxon>Streptomycetaceae</taxon>
        <taxon>Streptomyces</taxon>
    </lineage>
</organism>
<keyword evidence="2" id="KW-0238">DNA-binding</keyword>
<dbReference type="NCBIfam" id="NF033587">
    <property type="entry name" value="transpos_IS6"/>
    <property type="match status" value="1"/>
</dbReference>
<evidence type="ECO:0000313" key="7">
    <source>
        <dbReference type="Proteomes" id="UP001273589"/>
    </source>
</evidence>
<comment type="caution">
    <text evidence="6">The sequence shown here is derived from an EMBL/GenBank/DDBJ whole genome shotgun (WGS) entry which is preliminary data.</text>
</comment>
<proteinExistence type="predicted"/>
<sequence>MIFWLIALDWRGLSVGAVSLSYKGHRYPVEVISHSVWLYHRFPLSYREVEELMLERGIVVSYETVRRWCAKFGQTYANALRRRQPRPGDTWHLDEVFIKIHGEQKYLWRAVDQDGTVLDILVQNHRDKAAARRFFRRLLKKTGAVPRVVVTDKLRSYGAAHREVMPSVKHRSHRGLNNRAENSHQPTRQRERAMKGFRGVGAAQRFLSAFSGISPHFRPRRHLMTARNYRAEMSIRFAIWEQITGVAGLATAA</sequence>
<evidence type="ECO:0000256" key="3">
    <source>
        <dbReference type="ARBA" id="ARBA00023172"/>
    </source>
</evidence>
<dbReference type="GO" id="GO:0032196">
    <property type="term" value="P:transposition"/>
    <property type="evidence" value="ECO:0007669"/>
    <property type="project" value="UniProtKB-KW"/>
</dbReference>
<dbReference type="AlphaFoldDB" id="A0AAJ2ULC7"/>
<reference evidence="6" key="1">
    <citation type="journal article" date="2023" name="Microb. Genom.">
        <title>Mesoterricola silvestris gen. nov., sp. nov., Mesoterricola sediminis sp. nov., Geothrix oryzae sp. nov., Geothrix edaphica sp. nov., Geothrix rubra sp. nov., and Geothrix limicola sp. nov., six novel members of Acidobacteriota isolated from soils.</title>
        <authorList>
            <person name="Weisberg A.J."/>
            <person name="Pearce E."/>
            <person name="Kramer C.G."/>
            <person name="Chang J.H."/>
            <person name="Clarke C.R."/>
        </authorList>
    </citation>
    <scope>NUCLEOTIDE SEQUENCE</scope>
    <source>
        <strain evidence="6">ND06-05F</strain>
    </source>
</reference>
<dbReference type="EMBL" id="JARAWN010000058">
    <property type="protein sequence ID" value="MDX3130649.1"/>
    <property type="molecule type" value="Genomic_DNA"/>
</dbReference>
<evidence type="ECO:0000313" key="6">
    <source>
        <dbReference type="EMBL" id="MDX3130649.1"/>
    </source>
</evidence>
<dbReference type="InterPro" id="IPR032874">
    <property type="entry name" value="DDE_dom"/>
</dbReference>
<dbReference type="InterPro" id="IPR047930">
    <property type="entry name" value="Transpos_IS6"/>
</dbReference>
<protein>
    <submittedName>
        <fullName evidence="6">IS6 family transposase</fullName>
    </submittedName>
</protein>
<dbReference type="SUPFAM" id="SSF53098">
    <property type="entry name" value="Ribonuclease H-like"/>
    <property type="match status" value="1"/>
</dbReference>
<accession>A0AAJ2ULC7</accession>
<evidence type="ECO:0000256" key="1">
    <source>
        <dbReference type="ARBA" id="ARBA00022578"/>
    </source>
</evidence>